<comment type="caution">
    <text evidence="11">The sequence shown here is derived from an EMBL/GenBank/DDBJ whole genome shotgun (WGS) entry which is preliminary data.</text>
</comment>
<keyword evidence="12" id="KW-1185">Reference proteome</keyword>
<dbReference type="GO" id="GO:0004984">
    <property type="term" value="F:olfactory receptor activity"/>
    <property type="evidence" value="ECO:0007669"/>
    <property type="project" value="InterPro"/>
</dbReference>
<evidence type="ECO:0000256" key="9">
    <source>
        <dbReference type="ARBA" id="ARBA00023224"/>
    </source>
</evidence>
<sequence length="968" mass="111215">MLRQFTPEKVIRMIKLSVTLCCCWPLSAASSRIRVCGYKVLQISTVISACLVLLPLLYSTYLHSDDIVIVSKCICVSIGMSQLIVQTLICLIKHDSLQRVVGEMVACVKHAQQYETQVFYKYIAKCDMFYGGAIVFTYLTATAFLLGPVIMPVSFPLDAEYPFRVNYTPVNVLIYFHQSVVSYQCSANVCLCIFGALLFWFTAARFECLAIEFEKSSNIDMLIACVEKQLRLRRYAEEVVSCFRFVVLYTVAVTTFAMILCGVIMIMVTCFAYATVILCIDNGTFQQDTPLIVKMQFITICVTVLTEVYMYAWPVDHMKEMSLHISTSAYNLLWYEYTVKMQKNLLNVLLYQEPVTFSISCLVPELSLQYYCSVRLWQMTPEKAINIIWLSVALTFCWPLSANSNKTEILGYKIMQICAIISVCLLLLPSIYLIYLCSDDMEVISKSVSQLICEVQCIIQTVICFCKHDTLQFYALKNRLQRLVEELWTCIKQAQPHERKIFCTYLVRYSTLYGGYLAIAYVMAFLFTIGPLIFPFAVLIQVEYPFDVNRTLVIAVIRAHQIVVCYQCCAHMCLCVFGALLIWFTAARFECLIVEVQRSTDIRMLVLCIEKQLRLERYAKEVVNCFRFMVLFVIAACTFVMTLSAIVMVMVEYTANAQSVFYNSQSLTVSRSVYDLKWYECTAKLQKYLLNMLMYRKPVILSISCLVPELSLRYYCSVRRVDVRASIEGFAAIRISNLEKAINIIRLSVALTFCWPLRASNSRTVTLFYRVMQIFAAINMLLLLLPTLYATYLRSDDVEIVSHCVTQAICEVQCIVQSVICFNKYDTLQMQRIIEELWSCIEGAQRYESDIFHEYLERVNVLYGGYIVAMYIIGFVGLIGPLFLPIVHLIFAEYPFDVKNRTLVSAVIRTHQIITCHQICAHECVCLFGALLIWFTAARFECLMVELRRTTDIGMLAAFIEKQLRLKR</sequence>
<reference evidence="11" key="1">
    <citation type="submission" date="2019-11" db="EMBL/GenBank/DDBJ databases">
        <title>The nuclear and mitochondrial genomes of Frieseomelitta varia - a highly eusocial stingless bee (Meliponini) with a permanently sterile worker caste.</title>
        <authorList>
            <person name="Freitas F.C.P."/>
            <person name="Lourenco A.P."/>
            <person name="Nunes F.M.F."/>
            <person name="Paschoal A.R."/>
            <person name="Abreu F.C.P."/>
            <person name="Barbin F.O."/>
            <person name="Bataglia L."/>
            <person name="Cardoso-Junior C.A.M."/>
            <person name="Cervoni M.S."/>
            <person name="Silva S.R."/>
            <person name="Dalarmi F."/>
            <person name="Del Lama M.A."/>
            <person name="Depintor T.S."/>
            <person name="Ferreira K.M."/>
            <person name="Goria P.S."/>
            <person name="Jaskot M.C."/>
            <person name="Lago D.C."/>
            <person name="Luna-Lucena D."/>
            <person name="Moda L.M."/>
            <person name="Nascimento L."/>
            <person name="Pedrino M."/>
            <person name="Rabico F.O."/>
            <person name="Sanches F.C."/>
            <person name="Santos D.E."/>
            <person name="Santos C.G."/>
            <person name="Vieira J."/>
            <person name="Lopes T.F."/>
            <person name="Barchuk A.R."/>
            <person name="Hartfelder K."/>
            <person name="Simoes Z.L.P."/>
            <person name="Bitondi M.M.G."/>
            <person name="Pinheiro D.G."/>
        </authorList>
    </citation>
    <scope>NUCLEOTIDE SEQUENCE</scope>
    <source>
        <strain evidence="11">USP_RPSP 00005682</strain>
        <tissue evidence="11">Whole individual</tissue>
    </source>
</reference>
<evidence type="ECO:0000256" key="6">
    <source>
        <dbReference type="ARBA" id="ARBA00022989"/>
    </source>
</evidence>
<name>A0A833S6B4_9HYME</name>
<feature type="transmembrane region" description="Helical" evidence="10">
    <location>
        <begin position="414"/>
        <end position="437"/>
    </location>
</feature>
<evidence type="ECO:0008006" key="13">
    <source>
        <dbReference type="Google" id="ProtNLM"/>
    </source>
</evidence>
<dbReference type="GO" id="GO:0007165">
    <property type="term" value="P:signal transduction"/>
    <property type="evidence" value="ECO:0007669"/>
    <property type="project" value="UniProtKB-KW"/>
</dbReference>
<feature type="transmembrane region" description="Helical" evidence="10">
    <location>
        <begin position="41"/>
        <end position="62"/>
    </location>
</feature>
<comment type="subcellular location">
    <subcellularLocation>
        <location evidence="1">Cell membrane</location>
        <topology evidence="1">Multi-pass membrane protein</topology>
    </subcellularLocation>
</comment>
<feature type="transmembrane region" description="Helical" evidence="10">
    <location>
        <begin position="628"/>
        <end position="651"/>
    </location>
</feature>
<evidence type="ECO:0000256" key="7">
    <source>
        <dbReference type="ARBA" id="ARBA00023136"/>
    </source>
</evidence>
<protein>
    <recommendedName>
        <fullName evidence="13">Odorant receptor</fullName>
    </recommendedName>
</protein>
<keyword evidence="3" id="KW-0716">Sensory transduction</keyword>
<keyword evidence="6 10" id="KW-1133">Transmembrane helix</keyword>
<dbReference type="PANTHER" id="PTHR21137">
    <property type="entry name" value="ODORANT RECEPTOR"/>
    <property type="match status" value="1"/>
</dbReference>
<evidence type="ECO:0000256" key="5">
    <source>
        <dbReference type="ARBA" id="ARBA00022725"/>
    </source>
</evidence>
<keyword evidence="7 10" id="KW-0472">Membrane</keyword>
<evidence type="ECO:0000256" key="3">
    <source>
        <dbReference type="ARBA" id="ARBA00022606"/>
    </source>
</evidence>
<evidence type="ECO:0000313" key="11">
    <source>
        <dbReference type="EMBL" id="KAF3428087.1"/>
    </source>
</evidence>
<proteinExistence type="predicted"/>
<evidence type="ECO:0000256" key="10">
    <source>
        <dbReference type="SAM" id="Phobius"/>
    </source>
</evidence>
<dbReference type="PANTHER" id="PTHR21137:SF35">
    <property type="entry name" value="ODORANT RECEPTOR 19A-RELATED"/>
    <property type="match status" value="1"/>
</dbReference>
<evidence type="ECO:0000256" key="8">
    <source>
        <dbReference type="ARBA" id="ARBA00023170"/>
    </source>
</evidence>
<feature type="transmembrane region" description="Helical" evidence="10">
    <location>
        <begin position="767"/>
        <end position="789"/>
    </location>
</feature>
<evidence type="ECO:0000256" key="4">
    <source>
        <dbReference type="ARBA" id="ARBA00022692"/>
    </source>
</evidence>
<dbReference type="GO" id="GO:0005886">
    <property type="term" value="C:plasma membrane"/>
    <property type="evidence" value="ECO:0007669"/>
    <property type="project" value="UniProtKB-SubCell"/>
</dbReference>
<keyword evidence="5" id="KW-0552">Olfaction</keyword>
<feature type="transmembrane region" description="Helical" evidence="10">
    <location>
        <begin position="560"/>
        <end position="584"/>
    </location>
</feature>
<dbReference type="InterPro" id="IPR004117">
    <property type="entry name" value="7tm6_olfct_rcpt"/>
</dbReference>
<feature type="transmembrane region" description="Helical" evidence="10">
    <location>
        <begin position="384"/>
        <end position="402"/>
    </location>
</feature>
<keyword evidence="2" id="KW-1003">Cell membrane</keyword>
<dbReference type="GO" id="GO:0005549">
    <property type="term" value="F:odorant binding"/>
    <property type="evidence" value="ECO:0007669"/>
    <property type="project" value="InterPro"/>
</dbReference>
<feature type="transmembrane region" description="Helical" evidence="10">
    <location>
        <begin position="699"/>
        <end position="716"/>
    </location>
</feature>
<evidence type="ECO:0000256" key="1">
    <source>
        <dbReference type="ARBA" id="ARBA00004651"/>
    </source>
</evidence>
<feature type="transmembrane region" description="Helical" evidence="10">
    <location>
        <begin position="516"/>
        <end position="540"/>
    </location>
</feature>
<dbReference type="Proteomes" id="UP000655588">
    <property type="component" value="Unassembled WGS sequence"/>
</dbReference>
<feature type="transmembrane region" description="Helical" evidence="10">
    <location>
        <begin position="866"/>
        <end position="891"/>
    </location>
</feature>
<dbReference type="AlphaFoldDB" id="A0A833S6B4"/>
<gene>
    <name evidence="11" type="ORF">E2986_11934</name>
</gene>
<keyword evidence="9" id="KW-0807">Transducer</keyword>
<feature type="transmembrane region" description="Helical" evidence="10">
    <location>
        <begin position="242"/>
        <end position="275"/>
    </location>
</feature>
<accession>A0A833S6B4</accession>
<feature type="transmembrane region" description="Helical" evidence="10">
    <location>
        <begin position="175"/>
        <end position="201"/>
    </location>
</feature>
<organism evidence="11 12">
    <name type="scientific">Frieseomelitta varia</name>
    <dbReference type="NCBI Taxonomy" id="561572"/>
    <lineage>
        <taxon>Eukaryota</taxon>
        <taxon>Metazoa</taxon>
        <taxon>Ecdysozoa</taxon>
        <taxon>Arthropoda</taxon>
        <taxon>Hexapoda</taxon>
        <taxon>Insecta</taxon>
        <taxon>Pterygota</taxon>
        <taxon>Neoptera</taxon>
        <taxon>Endopterygota</taxon>
        <taxon>Hymenoptera</taxon>
        <taxon>Apocrita</taxon>
        <taxon>Aculeata</taxon>
        <taxon>Apoidea</taxon>
        <taxon>Anthophila</taxon>
        <taxon>Apidae</taxon>
        <taxon>Frieseomelitta</taxon>
    </lineage>
</organism>
<dbReference type="EMBL" id="WNWW01000231">
    <property type="protein sequence ID" value="KAF3428087.1"/>
    <property type="molecule type" value="Genomic_DNA"/>
</dbReference>
<evidence type="ECO:0000256" key="2">
    <source>
        <dbReference type="ARBA" id="ARBA00022475"/>
    </source>
</evidence>
<keyword evidence="8" id="KW-0675">Receptor</keyword>
<feature type="transmembrane region" description="Helical" evidence="10">
    <location>
        <begin position="295"/>
        <end position="313"/>
    </location>
</feature>
<evidence type="ECO:0000313" key="12">
    <source>
        <dbReference type="Proteomes" id="UP000655588"/>
    </source>
</evidence>
<feature type="transmembrane region" description="Helical" evidence="10">
    <location>
        <begin position="129"/>
        <end position="155"/>
    </location>
</feature>
<keyword evidence="4 10" id="KW-0812">Transmembrane</keyword>